<protein>
    <submittedName>
        <fullName evidence="1">Uncharacterized protein</fullName>
    </submittedName>
</protein>
<dbReference type="Proteomes" id="UP000765509">
    <property type="component" value="Unassembled WGS sequence"/>
</dbReference>
<gene>
    <name evidence="1" type="ORF">O181_016577</name>
</gene>
<organism evidence="1 2">
    <name type="scientific">Austropuccinia psidii MF-1</name>
    <dbReference type="NCBI Taxonomy" id="1389203"/>
    <lineage>
        <taxon>Eukaryota</taxon>
        <taxon>Fungi</taxon>
        <taxon>Dikarya</taxon>
        <taxon>Basidiomycota</taxon>
        <taxon>Pucciniomycotina</taxon>
        <taxon>Pucciniomycetes</taxon>
        <taxon>Pucciniales</taxon>
        <taxon>Sphaerophragmiaceae</taxon>
        <taxon>Austropuccinia</taxon>
    </lineage>
</organism>
<sequence length="146" mass="15597">MYSLNGSSPGRISRQSSAIDFTSHSGSNTAPPSPPSPLLIFSLAYNLHAAAWPSSYASDTTLTPPYASLHPSNMPPTLLAILMLAVPSQHASNTPYHPYACGVPSRHASNGAYHLYARIVPARHASDACSALPTCLQRRLPSLRFQ</sequence>
<proteinExistence type="predicted"/>
<comment type="caution">
    <text evidence="1">The sequence shown here is derived from an EMBL/GenBank/DDBJ whole genome shotgun (WGS) entry which is preliminary data.</text>
</comment>
<name>A0A9Q3GRT7_9BASI</name>
<evidence type="ECO:0000313" key="2">
    <source>
        <dbReference type="Proteomes" id="UP000765509"/>
    </source>
</evidence>
<keyword evidence="2" id="KW-1185">Reference proteome</keyword>
<accession>A0A9Q3GRT7</accession>
<evidence type="ECO:0000313" key="1">
    <source>
        <dbReference type="EMBL" id="MBW0476862.1"/>
    </source>
</evidence>
<dbReference type="AlphaFoldDB" id="A0A9Q3GRT7"/>
<reference evidence="1" key="1">
    <citation type="submission" date="2021-03" db="EMBL/GenBank/DDBJ databases">
        <title>Draft genome sequence of rust myrtle Austropuccinia psidii MF-1, a brazilian biotype.</title>
        <authorList>
            <person name="Quecine M.C."/>
            <person name="Pachon D.M.R."/>
            <person name="Bonatelli M.L."/>
            <person name="Correr F.H."/>
            <person name="Franceschini L.M."/>
            <person name="Leite T.F."/>
            <person name="Margarido G.R.A."/>
            <person name="Almeida C.A."/>
            <person name="Ferrarezi J.A."/>
            <person name="Labate C.A."/>
        </authorList>
    </citation>
    <scope>NUCLEOTIDE SEQUENCE</scope>
    <source>
        <strain evidence="1">MF-1</strain>
    </source>
</reference>
<dbReference type="EMBL" id="AVOT02004615">
    <property type="protein sequence ID" value="MBW0476862.1"/>
    <property type="molecule type" value="Genomic_DNA"/>
</dbReference>